<protein>
    <recommendedName>
        <fullName evidence="5">UvrD-like helicase ATP-binding domain-containing protein</fullName>
    </recommendedName>
</protein>
<dbReference type="SUPFAM" id="SSF52540">
    <property type="entry name" value="P-loop containing nucleoside triphosphate hydrolases"/>
    <property type="match status" value="1"/>
</dbReference>
<evidence type="ECO:0000256" key="4">
    <source>
        <dbReference type="ARBA" id="ARBA00022840"/>
    </source>
</evidence>
<evidence type="ECO:0000259" key="5">
    <source>
        <dbReference type="Pfam" id="PF00580"/>
    </source>
</evidence>
<evidence type="ECO:0000256" key="3">
    <source>
        <dbReference type="ARBA" id="ARBA00022806"/>
    </source>
</evidence>
<dbReference type="InterPro" id="IPR014016">
    <property type="entry name" value="UvrD-like_ATP-bd"/>
</dbReference>
<keyword evidence="3" id="KW-0347">Helicase</keyword>
<dbReference type="Pfam" id="PF00580">
    <property type="entry name" value="UvrD-helicase"/>
    <property type="match status" value="1"/>
</dbReference>
<evidence type="ECO:0000256" key="2">
    <source>
        <dbReference type="ARBA" id="ARBA00022801"/>
    </source>
</evidence>
<dbReference type="InterPro" id="IPR000212">
    <property type="entry name" value="DNA_helicase_UvrD/REP"/>
</dbReference>
<sequence>MPEDLSDELMTDAAGFIDALPASVVMPAGAGKTHLLAAATKHVIDSGGKVLVITHTNAGVHAVAARLKRFGVTTGVQITTITSLAFRLARAYPVLGDHIVPRVMVPDDSLAYVQAATRALAGRHVQAVLRASYTHVLVDEYQDCNVEQHAMVLKIKDTVGSVGVLGDPLQAIFGFSDGLPDWDEVLSEFPEHPDITPEPRRWAGHNEDLGTWLFNIRSHLTAGRVLQLDNPKYPPGVRFTDISGNYQGVANAARSALSLPANETVLVISARHAASGRSIAGQLDGLYTVMEEVAGSFIGRWLTKLLDADPDGYASWLFDFTKKCHAKSGVLDPDPLGKCYARGGAGAHLLHTSAKREPVRIAIEALDRVVANPTLGELAAAMDVIPNAPGIRLHSHEAWYDARTAIRGAAAQGEYSPYWGPAAACSGAVGVTARWRAWGPVLASLGATCF</sequence>
<accession>A0ABS2MEM9</accession>
<dbReference type="Gene3D" id="3.40.50.300">
    <property type="entry name" value="P-loop containing nucleotide triphosphate hydrolases"/>
    <property type="match status" value="1"/>
</dbReference>
<dbReference type="Proteomes" id="UP000732378">
    <property type="component" value="Unassembled WGS sequence"/>
</dbReference>
<keyword evidence="1" id="KW-0547">Nucleotide-binding</keyword>
<feature type="domain" description="UvrD-like helicase ATP-binding" evidence="5">
    <location>
        <begin position="122"/>
        <end position="177"/>
    </location>
</feature>
<keyword evidence="2" id="KW-0378">Hydrolase</keyword>
<comment type="caution">
    <text evidence="6">The sequence shown here is derived from an EMBL/GenBank/DDBJ whole genome shotgun (WGS) entry which is preliminary data.</text>
</comment>
<proteinExistence type="predicted"/>
<organism evidence="6 7">
    <name type="scientific">Nocardioides salarius</name>
    <dbReference type="NCBI Taxonomy" id="374513"/>
    <lineage>
        <taxon>Bacteria</taxon>
        <taxon>Bacillati</taxon>
        <taxon>Actinomycetota</taxon>
        <taxon>Actinomycetes</taxon>
        <taxon>Propionibacteriales</taxon>
        <taxon>Nocardioidaceae</taxon>
        <taxon>Nocardioides</taxon>
    </lineage>
</organism>
<evidence type="ECO:0000313" key="7">
    <source>
        <dbReference type="Proteomes" id="UP000732378"/>
    </source>
</evidence>
<dbReference type="EMBL" id="JAFBBZ010000001">
    <property type="protein sequence ID" value="MBM7509646.1"/>
    <property type="molecule type" value="Genomic_DNA"/>
</dbReference>
<keyword evidence="7" id="KW-1185">Reference proteome</keyword>
<dbReference type="PANTHER" id="PTHR11070">
    <property type="entry name" value="UVRD / RECB / PCRA DNA HELICASE FAMILY MEMBER"/>
    <property type="match status" value="1"/>
</dbReference>
<evidence type="ECO:0000256" key="1">
    <source>
        <dbReference type="ARBA" id="ARBA00022741"/>
    </source>
</evidence>
<dbReference type="PANTHER" id="PTHR11070:SF2">
    <property type="entry name" value="ATP-DEPENDENT DNA HELICASE SRS2"/>
    <property type="match status" value="1"/>
</dbReference>
<dbReference type="RefSeq" id="WP_193667664.1">
    <property type="nucleotide sequence ID" value="NZ_JACDTV010000002.1"/>
</dbReference>
<reference evidence="6 7" key="1">
    <citation type="submission" date="2021-01" db="EMBL/GenBank/DDBJ databases">
        <title>Sequencing the genomes of 1000 actinobacteria strains.</title>
        <authorList>
            <person name="Klenk H.-P."/>
        </authorList>
    </citation>
    <scope>NUCLEOTIDE SEQUENCE [LARGE SCALE GENOMIC DNA]</scope>
    <source>
        <strain evidence="6 7">DSM 18239</strain>
    </source>
</reference>
<evidence type="ECO:0000313" key="6">
    <source>
        <dbReference type="EMBL" id="MBM7509646.1"/>
    </source>
</evidence>
<dbReference type="InterPro" id="IPR027417">
    <property type="entry name" value="P-loop_NTPase"/>
</dbReference>
<name>A0ABS2MEM9_9ACTN</name>
<gene>
    <name evidence="6" type="ORF">JOE61_003460</name>
</gene>
<keyword evidence="4" id="KW-0067">ATP-binding</keyword>